<sequence>MIYPYIPITPSIEIAEIQPCKHYISSTIEKSTTQIETFCSPLLKQGKAKIPGVSKVELSPIESEQNNPEIIDKNPSQTEENNDKSNILPVGINLGKRNVNESVLVRGFEDGKQAVNFDNWLLPFDDVISALNITATTLDDGQLELRSPGLVIRINPKELKTDPEIGLVISVADIKKILGVPTEFDIVKYAVVFNPPWLDFKNTRIPQQELPVVLDGLPKVNPPTFSFSSIGQSINISGNNNNTTTQGDLTTIGTLFGGSWYIRTNQPTLTDRNTWQINEAQYLRQTPTADYVVGSQPTFWQNQGSGQYWGVTTVQRFGYNPPQTSAGGFSPSQRMQSNQVGRTISGEAAPGTLVQLTQGLGDNVIAEVLVDSSGVYRFENIPTGGGGIGSFNNYRVRLYPNGQLTATPEIRDANYSTLPGQLSKGTSALIVSSGFGQENSQNSLIGNFQDWRGGVAYRLGVTEDLTVGTGVIYDESLLGLGELFYQPAGFPLQVAFSGLLGTEKGLEYNADVRFQPSRSLEFNFNSDRLSQRFRANWQAFRGVGFRASGDTRTSTLAAGINLSYNNRNLFAFASADIDTNNNLRWSLNSRMGKLQLNHYANEIASNSQLSYDFSNNFSSGNSLYLNYETSNNNNLASLSWRYRSNSRTRDGRNLFDFDLGYGMGSQGNGIIASASTAALPGLNLRLRYQGISTFSDSDSFRIELSPSFNLQPRLTPSDSRYESLRSEGGLLIQPFLDKNNNGRLDKNEQIYTEDVDLLLIVNNKPIKRFSADMTENKNGVLVKLPPDNYRLDLDPAGYPIDWKPTQSAYAVEVVAGGYTQVLVPFTPSYTVAGALTDAEGKPVGGAKVEAVLTDKGKKVMSVTNGAGVFFLENLQQGTYNLLINGKAAQPEKITIDANSQPIQEVKLNY</sequence>
<dbReference type="Pfam" id="PF13620">
    <property type="entry name" value="CarboxypepD_reg"/>
    <property type="match status" value="1"/>
</dbReference>
<reference evidence="2 3" key="1">
    <citation type="journal article" date="2015" name="Genome Announc.">
        <title>Draft Genome Sequence of Cyanobacterium Hassallia byssoidea Strain VB512170, Isolated from Monuments in India.</title>
        <authorList>
            <person name="Singh D."/>
            <person name="Chandrababunaidu M.M."/>
            <person name="Panda A."/>
            <person name="Sen D."/>
            <person name="Bhattacharyya S."/>
            <person name="Adhikary S.P."/>
            <person name="Tripathy S."/>
        </authorList>
    </citation>
    <scope>NUCLEOTIDE SEQUENCE [LARGE SCALE GENOMIC DNA]</scope>
    <source>
        <strain evidence="2 3">VB512170</strain>
    </source>
</reference>
<evidence type="ECO:0000313" key="2">
    <source>
        <dbReference type="EMBL" id="NEU71376.1"/>
    </source>
</evidence>
<evidence type="ECO:0000256" key="1">
    <source>
        <dbReference type="SAM" id="MobiDB-lite"/>
    </source>
</evidence>
<feature type="compositionally biased region" description="Polar residues" evidence="1">
    <location>
        <begin position="63"/>
        <end position="79"/>
    </location>
</feature>
<dbReference type="Gene3D" id="2.60.40.10">
    <property type="entry name" value="Immunoglobulins"/>
    <property type="match status" value="1"/>
</dbReference>
<dbReference type="EMBL" id="JTCM02000002">
    <property type="protein sequence ID" value="NEU71376.1"/>
    <property type="molecule type" value="Genomic_DNA"/>
</dbReference>
<dbReference type="Proteomes" id="UP000031549">
    <property type="component" value="Unassembled WGS sequence"/>
</dbReference>
<dbReference type="InterPro" id="IPR013783">
    <property type="entry name" value="Ig-like_fold"/>
</dbReference>
<keyword evidence="2" id="KW-0121">Carboxypeptidase</keyword>
<dbReference type="SUPFAM" id="SSF49452">
    <property type="entry name" value="Starch-binding domain-like"/>
    <property type="match status" value="1"/>
</dbReference>
<comment type="caution">
    <text evidence="2">The sequence shown here is derived from an EMBL/GenBank/DDBJ whole genome shotgun (WGS) entry which is preliminary data.</text>
</comment>
<dbReference type="AlphaFoldDB" id="A0A846H102"/>
<dbReference type="GO" id="GO:0004180">
    <property type="term" value="F:carboxypeptidase activity"/>
    <property type="evidence" value="ECO:0007669"/>
    <property type="project" value="UniProtKB-KW"/>
</dbReference>
<keyword evidence="3" id="KW-1185">Reference proteome</keyword>
<gene>
    <name evidence="2" type="ORF">PI95_001960</name>
</gene>
<evidence type="ECO:0000313" key="3">
    <source>
        <dbReference type="Proteomes" id="UP000031549"/>
    </source>
</evidence>
<proteinExistence type="predicted"/>
<organism evidence="2 3">
    <name type="scientific">Hassallia byssoidea VB512170</name>
    <dbReference type="NCBI Taxonomy" id="1304833"/>
    <lineage>
        <taxon>Bacteria</taxon>
        <taxon>Bacillati</taxon>
        <taxon>Cyanobacteriota</taxon>
        <taxon>Cyanophyceae</taxon>
        <taxon>Nostocales</taxon>
        <taxon>Tolypothrichaceae</taxon>
        <taxon>Hassallia</taxon>
    </lineage>
</organism>
<feature type="region of interest" description="Disordered" evidence="1">
    <location>
        <begin position="63"/>
        <end position="86"/>
    </location>
</feature>
<name>A0A846H102_9CYAN</name>
<protein>
    <submittedName>
        <fullName evidence="2">Carboxypeptidase regulatory-like domain-containing protein</fullName>
    </submittedName>
</protein>
<dbReference type="GO" id="GO:0030246">
    <property type="term" value="F:carbohydrate binding"/>
    <property type="evidence" value="ECO:0007669"/>
    <property type="project" value="InterPro"/>
</dbReference>
<accession>A0A846H102</accession>
<keyword evidence="2" id="KW-0378">Hydrolase</keyword>
<dbReference type="InterPro" id="IPR013784">
    <property type="entry name" value="Carb-bd-like_fold"/>
</dbReference>
<keyword evidence="2" id="KW-0645">Protease</keyword>